<evidence type="ECO:0000313" key="8">
    <source>
        <dbReference type="Proteomes" id="UP000306378"/>
    </source>
</evidence>
<proteinExistence type="predicted"/>
<evidence type="ECO:0000256" key="1">
    <source>
        <dbReference type="ARBA" id="ARBA00004193"/>
    </source>
</evidence>
<dbReference type="EMBL" id="VBUT01000004">
    <property type="protein sequence ID" value="TLF78357.1"/>
    <property type="molecule type" value="Genomic_DNA"/>
</dbReference>
<evidence type="ECO:0000256" key="4">
    <source>
        <dbReference type="ARBA" id="ARBA00023136"/>
    </source>
</evidence>
<dbReference type="Proteomes" id="UP000306378">
    <property type="component" value="Unassembled WGS sequence"/>
</dbReference>
<dbReference type="Pfam" id="PF16708">
    <property type="entry name" value="LppA"/>
    <property type="match status" value="1"/>
</dbReference>
<evidence type="ECO:0000313" key="7">
    <source>
        <dbReference type="EMBL" id="TLF78357.1"/>
    </source>
</evidence>
<reference evidence="7 8" key="1">
    <citation type="submission" date="2019-05" db="EMBL/GenBank/DDBJ databases">
        <title>Genomes sequences of two Nocardia cyriacigeorgica environmental isolates, type strains Nocardia asteroides ATCC 19247 and Nocardia cyriacigeorgica DSM 44484.</title>
        <authorList>
            <person name="Vautrin F."/>
            <person name="Bergeron E."/>
            <person name="Dubost A."/>
            <person name="Abrouk D."/>
            <person name="Rodriguez Nava V."/>
            <person name="Pujic P."/>
        </authorList>
    </citation>
    <scope>NUCLEOTIDE SEQUENCE [LARGE SCALE GENOMIC DNA]</scope>
    <source>
        <strain evidence="7 8">EML 446</strain>
    </source>
</reference>
<evidence type="ECO:0000256" key="2">
    <source>
        <dbReference type="ARBA" id="ARBA00022475"/>
    </source>
</evidence>
<dbReference type="Gene3D" id="3.30.2030.20">
    <property type="match status" value="1"/>
</dbReference>
<organism evidence="7 8">
    <name type="scientific">Nocardia cyriacigeorgica</name>
    <dbReference type="NCBI Taxonomy" id="135487"/>
    <lineage>
        <taxon>Bacteria</taxon>
        <taxon>Bacillati</taxon>
        <taxon>Actinomycetota</taxon>
        <taxon>Actinomycetes</taxon>
        <taxon>Mycobacteriales</taxon>
        <taxon>Nocardiaceae</taxon>
        <taxon>Nocardia</taxon>
    </lineage>
</organism>
<dbReference type="GO" id="GO:0005886">
    <property type="term" value="C:plasma membrane"/>
    <property type="evidence" value="ECO:0007669"/>
    <property type="project" value="UniProtKB-SubCell"/>
</dbReference>
<name>A0A5R8NUD0_9NOCA</name>
<comment type="caution">
    <text evidence="7">The sequence shown here is derived from an EMBL/GenBank/DDBJ whole genome shotgun (WGS) entry which is preliminary data.</text>
</comment>
<comment type="subcellular location">
    <subcellularLocation>
        <location evidence="1">Cell membrane</location>
        <topology evidence="1">Lipid-anchor</topology>
    </subcellularLocation>
</comment>
<dbReference type="InterPro" id="IPR032018">
    <property type="entry name" value="LppA/LppB/LprP"/>
</dbReference>
<dbReference type="AlphaFoldDB" id="A0A5R8NUD0"/>
<sequence length="191" mass="20557">MVTPSYVRTLVSVVVLIGALSGCGSRLDDPDQPPTPDEIAHAEDAMRKLPSVQDTEQQLSALMWQIADSTRSVAPGLDWQPKTDRAQGTLGCPSPYRETAGVSMTTDSIYSPIPITDAEWPEVLRITRDLAAPHGITALTVRVDEPGHHDVTLHSPDHGNEISIGSRNAALITGLTGCRFRAEDLQNPASK</sequence>
<gene>
    <name evidence="7" type="ORF">FEK34_10890</name>
</gene>
<evidence type="ECO:0000256" key="5">
    <source>
        <dbReference type="ARBA" id="ARBA00023139"/>
    </source>
</evidence>
<keyword evidence="6" id="KW-0449">Lipoprotein</keyword>
<accession>A0A5R8NUD0</accession>
<keyword evidence="3" id="KW-0732">Signal</keyword>
<protein>
    <submittedName>
        <fullName evidence="7">Uncharacterized protein</fullName>
    </submittedName>
</protein>
<keyword evidence="2" id="KW-1003">Cell membrane</keyword>
<keyword evidence="5" id="KW-0564">Palmitate</keyword>
<evidence type="ECO:0000256" key="3">
    <source>
        <dbReference type="ARBA" id="ARBA00022729"/>
    </source>
</evidence>
<keyword evidence="4" id="KW-0472">Membrane</keyword>
<evidence type="ECO:0000256" key="6">
    <source>
        <dbReference type="ARBA" id="ARBA00023288"/>
    </source>
</evidence>